<reference evidence="3" key="1">
    <citation type="submission" date="2021-01" db="EMBL/GenBank/DDBJ databases">
        <title>Genome sequence of Phenylobacterium sp. 20VBR1 isolated from a valley glaceir, Ny-Alesund, Svalbard.</title>
        <authorList>
            <person name="Thomas F.A."/>
            <person name="Krishnan K.P."/>
            <person name="Sinha R.K."/>
        </authorList>
    </citation>
    <scope>NUCLEOTIDE SEQUENCE</scope>
    <source>
        <strain evidence="3">20VBR1</strain>
    </source>
</reference>
<feature type="modified residue" description="4-aspartylphosphate" evidence="1">
    <location>
        <position position="58"/>
    </location>
</feature>
<evidence type="ECO:0000259" key="2">
    <source>
        <dbReference type="PROSITE" id="PS50110"/>
    </source>
</evidence>
<dbReference type="SUPFAM" id="SSF52172">
    <property type="entry name" value="CheY-like"/>
    <property type="match status" value="1"/>
</dbReference>
<dbReference type="GO" id="GO:0000160">
    <property type="term" value="P:phosphorelay signal transduction system"/>
    <property type="evidence" value="ECO:0007669"/>
    <property type="project" value="InterPro"/>
</dbReference>
<dbReference type="EMBL" id="CP068570">
    <property type="protein sequence ID" value="QQZ50942.1"/>
    <property type="molecule type" value="Genomic_DNA"/>
</dbReference>
<dbReference type="InterPro" id="IPR011006">
    <property type="entry name" value="CheY-like_superfamily"/>
</dbReference>
<gene>
    <name evidence="3" type="ORF">JKL49_06825</name>
</gene>
<protein>
    <submittedName>
        <fullName evidence="3">Response regulator</fullName>
    </submittedName>
</protein>
<dbReference type="PANTHER" id="PTHR43228">
    <property type="entry name" value="TWO-COMPONENT RESPONSE REGULATOR"/>
    <property type="match status" value="1"/>
</dbReference>
<dbReference type="SMART" id="SM00448">
    <property type="entry name" value="REC"/>
    <property type="match status" value="1"/>
</dbReference>
<evidence type="ECO:0000313" key="3">
    <source>
        <dbReference type="EMBL" id="QQZ50942.1"/>
    </source>
</evidence>
<dbReference type="InterPro" id="IPR052048">
    <property type="entry name" value="ST_Response_Regulator"/>
</dbReference>
<proteinExistence type="predicted"/>
<dbReference type="InterPro" id="IPR001789">
    <property type="entry name" value="Sig_transdc_resp-reg_receiver"/>
</dbReference>
<dbReference type="AlphaFoldDB" id="A0A974SAQ6"/>
<evidence type="ECO:0000256" key="1">
    <source>
        <dbReference type="PROSITE-ProRule" id="PRU00169"/>
    </source>
</evidence>
<dbReference type="Pfam" id="PF00072">
    <property type="entry name" value="Response_reg"/>
    <property type="match status" value="1"/>
</dbReference>
<accession>A0A974SAQ6</accession>
<dbReference type="PANTHER" id="PTHR43228:SF1">
    <property type="entry name" value="TWO-COMPONENT RESPONSE REGULATOR ARR22"/>
    <property type="match status" value="1"/>
</dbReference>
<feature type="domain" description="Response regulatory" evidence="2">
    <location>
        <begin position="8"/>
        <end position="125"/>
    </location>
</feature>
<dbReference type="PROSITE" id="PS50110">
    <property type="entry name" value="RESPONSE_REGULATORY"/>
    <property type="match status" value="1"/>
</dbReference>
<dbReference type="Gene3D" id="3.40.50.2300">
    <property type="match status" value="1"/>
</dbReference>
<sequence>MPAASALKTLIVDDQQTMRSLIRTSLHALGITQTREAPDGEEALRAMLSLPVNLVITDFNMPKLDGLGLLRAIRAHGPTSKVAVIMLTGRADRELVQRAVQFGVNNYLVKPFTTQTLKEKSKRCLGPFHDR</sequence>
<organism evidence="3">
    <name type="scientific">Phenylobacterium glaciei</name>
    <dbReference type="NCBI Taxonomy" id="2803784"/>
    <lineage>
        <taxon>Bacteria</taxon>
        <taxon>Pseudomonadati</taxon>
        <taxon>Pseudomonadota</taxon>
        <taxon>Alphaproteobacteria</taxon>
        <taxon>Caulobacterales</taxon>
        <taxon>Caulobacteraceae</taxon>
        <taxon>Phenylobacterium</taxon>
    </lineage>
</organism>
<keyword evidence="1" id="KW-0597">Phosphoprotein</keyword>
<name>A0A974SAQ6_9CAUL</name>